<organism evidence="1 2">
    <name type="scientific">Phialemonium thermophilum</name>
    <dbReference type="NCBI Taxonomy" id="223376"/>
    <lineage>
        <taxon>Eukaryota</taxon>
        <taxon>Fungi</taxon>
        <taxon>Dikarya</taxon>
        <taxon>Ascomycota</taxon>
        <taxon>Pezizomycotina</taxon>
        <taxon>Sordariomycetes</taxon>
        <taxon>Sordariomycetidae</taxon>
        <taxon>Cephalothecales</taxon>
        <taxon>Cephalothecaceae</taxon>
        <taxon>Phialemonium</taxon>
    </lineage>
</organism>
<accession>A0ABR3WXV7</accession>
<comment type="caution">
    <text evidence="1">The sequence shown here is derived from an EMBL/GenBank/DDBJ whole genome shotgun (WGS) entry which is preliminary data.</text>
</comment>
<protein>
    <submittedName>
        <fullName evidence="1">Uncharacterized protein</fullName>
    </submittedName>
</protein>
<dbReference type="Proteomes" id="UP001586593">
    <property type="component" value="Unassembled WGS sequence"/>
</dbReference>
<name>A0ABR3WXV7_9PEZI</name>
<dbReference type="EMBL" id="JAZHXJ010000220">
    <property type="protein sequence ID" value="KAL1868312.1"/>
    <property type="molecule type" value="Genomic_DNA"/>
</dbReference>
<gene>
    <name evidence="1" type="ORF">VTK73DRAFT_3745</name>
</gene>
<reference evidence="1 2" key="1">
    <citation type="journal article" date="2024" name="Commun. Biol.">
        <title>Comparative genomic analysis of thermophilic fungi reveals convergent evolutionary adaptations and gene losses.</title>
        <authorList>
            <person name="Steindorff A.S."/>
            <person name="Aguilar-Pontes M.V."/>
            <person name="Robinson A.J."/>
            <person name="Andreopoulos B."/>
            <person name="LaButti K."/>
            <person name="Kuo A."/>
            <person name="Mondo S."/>
            <person name="Riley R."/>
            <person name="Otillar R."/>
            <person name="Haridas S."/>
            <person name="Lipzen A."/>
            <person name="Grimwood J."/>
            <person name="Schmutz J."/>
            <person name="Clum A."/>
            <person name="Reid I.D."/>
            <person name="Moisan M.C."/>
            <person name="Butler G."/>
            <person name="Nguyen T.T.M."/>
            <person name="Dewar K."/>
            <person name="Conant G."/>
            <person name="Drula E."/>
            <person name="Henrissat B."/>
            <person name="Hansel C."/>
            <person name="Singer S."/>
            <person name="Hutchinson M.I."/>
            <person name="de Vries R.P."/>
            <person name="Natvig D.O."/>
            <person name="Powell A.J."/>
            <person name="Tsang A."/>
            <person name="Grigoriev I.V."/>
        </authorList>
    </citation>
    <scope>NUCLEOTIDE SEQUENCE [LARGE SCALE GENOMIC DNA]</scope>
    <source>
        <strain evidence="1 2">ATCC 24622</strain>
    </source>
</reference>
<evidence type="ECO:0000313" key="1">
    <source>
        <dbReference type="EMBL" id="KAL1868312.1"/>
    </source>
</evidence>
<proteinExistence type="predicted"/>
<evidence type="ECO:0000313" key="2">
    <source>
        <dbReference type="Proteomes" id="UP001586593"/>
    </source>
</evidence>
<sequence>MGHRPFVQLIVTANLVPNNSHKHIFDITIQGESTGANQSRLLDVGILPDTAKMHALGAQTCQVDVQVHTKNMYNNTISP</sequence>
<keyword evidence="2" id="KW-1185">Reference proteome</keyword>